<dbReference type="InterPro" id="IPR039424">
    <property type="entry name" value="SBP_5"/>
</dbReference>
<dbReference type="PANTHER" id="PTHR30290:SF9">
    <property type="entry name" value="OLIGOPEPTIDE-BINDING PROTEIN APPA"/>
    <property type="match status" value="1"/>
</dbReference>
<keyword evidence="4" id="KW-0812">Transmembrane</keyword>
<keyword evidence="2" id="KW-0813">Transport</keyword>
<dbReference type="GO" id="GO:0042597">
    <property type="term" value="C:periplasmic space"/>
    <property type="evidence" value="ECO:0007669"/>
    <property type="project" value="UniProtKB-ARBA"/>
</dbReference>
<dbReference type="Gene3D" id="3.90.76.10">
    <property type="entry name" value="Dipeptide-binding Protein, Domain 1"/>
    <property type="match status" value="1"/>
</dbReference>
<comment type="similarity">
    <text evidence="1">Belongs to the bacterial solute-binding protein 5 family.</text>
</comment>
<keyword evidence="3" id="KW-0732">Signal</keyword>
<dbReference type="GO" id="GO:0043190">
    <property type="term" value="C:ATP-binding cassette (ABC) transporter complex"/>
    <property type="evidence" value="ECO:0007669"/>
    <property type="project" value="InterPro"/>
</dbReference>
<name>A0A0G1TGS4_9BACT</name>
<evidence type="ECO:0000256" key="3">
    <source>
        <dbReference type="ARBA" id="ARBA00022729"/>
    </source>
</evidence>
<dbReference type="InterPro" id="IPR030678">
    <property type="entry name" value="Peptide/Ni-bd"/>
</dbReference>
<proteinExistence type="inferred from homology"/>
<dbReference type="Gene3D" id="3.10.105.10">
    <property type="entry name" value="Dipeptide-binding Protein, Domain 3"/>
    <property type="match status" value="1"/>
</dbReference>
<evidence type="ECO:0000259" key="5">
    <source>
        <dbReference type="Pfam" id="PF00496"/>
    </source>
</evidence>
<dbReference type="CDD" id="cd00995">
    <property type="entry name" value="PBP2_NikA_DppA_OppA_like"/>
    <property type="match status" value="1"/>
</dbReference>
<dbReference type="GO" id="GO:1904680">
    <property type="term" value="F:peptide transmembrane transporter activity"/>
    <property type="evidence" value="ECO:0007669"/>
    <property type="project" value="TreeGrafter"/>
</dbReference>
<gene>
    <name evidence="6" type="ORF">UY08_C0005G0023</name>
</gene>
<sequence length="446" mass="50566">MQIHKSSRYAYLVLQSLMRKYRFSLIIGLIIGIVGSLGFFRLYPFASRFLLRPTQNIAMVGEFTPSNLPLTIQQRISRGLTQIAPDGSVIPSLATNWEVKDEGRQYVFTLDTSAVWHTGKTLTANDINYNIRNVIFTPLDAATLKVTLQEPFSPFLTLLAKPIFQRGLRGVGEYRVSGIRLNGERVVYLKLTPAKDMSLPNLEYRFYRTEAAAVLAYKLGNVDSIEDATEPTQLKDWRNTTITTHTKNDRIVAVYFNLKNSFVAEKAVRQALAYAVPDLGRPRVNSPIGSTSWAFSDKGRNYTFDMARARRLLGQESSPSGQIVITTFSQYLDTAQKIAGSWNQLGIPTTIRVENTVPEGYQVLISAQDIPPDPDQYPFWHQTQAQTNITGYANVKIDKLLEDGRREIDPEKRKIIYADFVRYLTEDVPAIFLYHPAFYTIRRSTP</sequence>
<organism evidence="6 7">
    <name type="scientific">Candidatus Gottesmanbacteria bacterium GW2011_GWA1_47_8</name>
    <dbReference type="NCBI Taxonomy" id="1618438"/>
    <lineage>
        <taxon>Bacteria</taxon>
        <taxon>Candidatus Gottesmaniibacteriota</taxon>
    </lineage>
</organism>
<dbReference type="SUPFAM" id="SSF53850">
    <property type="entry name" value="Periplasmic binding protein-like II"/>
    <property type="match status" value="1"/>
</dbReference>
<keyword evidence="4" id="KW-0472">Membrane</keyword>
<dbReference type="Pfam" id="PF00496">
    <property type="entry name" value="SBP_bac_5"/>
    <property type="match status" value="1"/>
</dbReference>
<dbReference type="AlphaFoldDB" id="A0A0G1TGS4"/>
<dbReference type="GO" id="GO:0015833">
    <property type="term" value="P:peptide transport"/>
    <property type="evidence" value="ECO:0007669"/>
    <property type="project" value="TreeGrafter"/>
</dbReference>
<protein>
    <recommendedName>
        <fullName evidence="5">Solute-binding protein family 5 domain-containing protein</fullName>
    </recommendedName>
</protein>
<dbReference type="PANTHER" id="PTHR30290">
    <property type="entry name" value="PERIPLASMIC BINDING COMPONENT OF ABC TRANSPORTER"/>
    <property type="match status" value="1"/>
</dbReference>
<evidence type="ECO:0000313" key="7">
    <source>
        <dbReference type="Proteomes" id="UP000034212"/>
    </source>
</evidence>
<dbReference type="Proteomes" id="UP000034212">
    <property type="component" value="Unassembled WGS sequence"/>
</dbReference>
<dbReference type="PIRSF" id="PIRSF002741">
    <property type="entry name" value="MppA"/>
    <property type="match status" value="1"/>
</dbReference>
<evidence type="ECO:0000256" key="2">
    <source>
        <dbReference type="ARBA" id="ARBA00022448"/>
    </source>
</evidence>
<feature type="domain" description="Solute-binding protein family 5" evidence="5">
    <location>
        <begin position="89"/>
        <end position="365"/>
    </location>
</feature>
<evidence type="ECO:0000313" key="6">
    <source>
        <dbReference type="EMBL" id="KKU80966.1"/>
    </source>
</evidence>
<feature type="transmembrane region" description="Helical" evidence="4">
    <location>
        <begin position="21"/>
        <end position="43"/>
    </location>
</feature>
<accession>A0A0G1TGS4</accession>
<evidence type="ECO:0000256" key="4">
    <source>
        <dbReference type="SAM" id="Phobius"/>
    </source>
</evidence>
<reference evidence="6 7" key="1">
    <citation type="journal article" date="2015" name="Nature">
        <title>rRNA introns, odd ribosomes, and small enigmatic genomes across a large radiation of phyla.</title>
        <authorList>
            <person name="Brown C.T."/>
            <person name="Hug L.A."/>
            <person name="Thomas B.C."/>
            <person name="Sharon I."/>
            <person name="Castelle C.J."/>
            <person name="Singh A."/>
            <person name="Wilkins M.J."/>
            <person name="Williams K.H."/>
            <person name="Banfield J.F."/>
        </authorList>
    </citation>
    <scope>NUCLEOTIDE SEQUENCE [LARGE SCALE GENOMIC DNA]</scope>
</reference>
<dbReference type="EMBL" id="LCOQ01000005">
    <property type="protein sequence ID" value="KKU80966.1"/>
    <property type="molecule type" value="Genomic_DNA"/>
</dbReference>
<dbReference type="Gene3D" id="3.40.190.10">
    <property type="entry name" value="Periplasmic binding protein-like II"/>
    <property type="match status" value="1"/>
</dbReference>
<evidence type="ECO:0000256" key="1">
    <source>
        <dbReference type="ARBA" id="ARBA00005695"/>
    </source>
</evidence>
<dbReference type="InterPro" id="IPR000914">
    <property type="entry name" value="SBP_5_dom"/>
</dbReference>
<keyword evidence="4" id="KW-1133">Transmembrane helix</keyword>
<comment type="caution">
    <text evidence="6">The sequence shown here is derived from an EMBL/GenBank/DDBJ whole genome shotgun (WGS) entry which is preliminary data.</text>
</comment>